<dbReference type="EMBL" id="GL444493">
    <property type="protein sequence ID" value="EFN60872.1"/>
    <property type="molecule type" value="Genomic_DNA"/>
</dbReference>
<dbReference type="Proteomes" id="UP000000311">
    <property type="component" value="Unassembled WGS sequence"/>
</dbReference>
<evidence type="ECO:0000313" key="2">
    <source>
        <dbReference type="Proteomes" id="UP000000311"/>
    </source>
</evidence>
<name>E2B0C0_CAMFO</name>
<dbReference type="AlphaFoldDB" id="E2B0C0"/>
<feature type="non-terminal residue" evidence="1">
    <location>
        <position position="1"/>
    </location>
</feature>
<keyword evidence="2" id="KW-1185">Reference proteome</keyword>
<protein>
    <recommendedName>
        <fullName evidence="3">MULE transposase domain-containing protein</fullName>
    </recommendedName>
</protein>
<evidence type="ECO:0008006" key="3">
    <source>
        <dbReference type="Google" id="ProtNLM"/>
    </source>
</evidence>
<dbReference type="PANTHER" id="PTHR33053:SF26">
    <property type="entry name" value="TRANSPOSASE DOMAIN-CONTAINING PROTEIN"/>
    <property type="match status" value="1"/>
</dbReference>
<gene>
    <name evidence="1" type="ORF">EAG_16021</name>
</gene>
<reference evidence="1 2" key="1">
    <citation type="journal article" date="2010" name="Science">
        <title>Genomic comparison of the ants Camponotus floridanus and Harpegnathos saltator.</title>
        <authorList>
            <person name="Bonasio R."/>
            <person name="Zhang G."/>
            <person name="Ye C."/>
            <person name="Mutti N.S."/>
            <person name="Fang X."/>
            <person name="Qin N."/>
            <person name="Donahue G."/>
            <person name="Yang P."/>
            <person name="Li Q."/>
            <person name="Li C."/>
            <person name="Zhang P."/>
            <person name="Huang Z."/>
            <person name="Berger S.L."/>
            <person name="Reinberg D."/>
            <person name="Wang J."/>
            <person name="Liebig J."/>
        </authorList>
    </citation>
    <scope>NUCLEOTIDE SEQUENCE [LARGE SCALE GENOMIC DNA]</scope>
    <source>
        <strain evidence="2">C129</strain>
    </source>
</reference>
<accession>E2B0C0</accession>
<organism evidence="2">
    <name type="scientific">Camponotus floridanus</name>
    <name type="common">Florida carpenter ant</name>
    <dbReference type="NCBI Taxonomy" id="104421"/>
    <lineage>
        <taxon>Eukaryota</taxon>
        <taxon>Metazoa</taxon>
        <taxon>Ecdysozoa</taxon>
        <taxon>Arthropoda</taxon>
        <taxon>Hexapoda</taxon>
        <taxon>Insecta</taxon>
        <taxon>Pterygota</taxon>
        <taxon>Neoptera</taxon>
        <taxon>Endopterygota</taxon>
        <taxon>Hymenoptera</taxon>
        <taxon>Apocrita</taxon>
        <taxon>Aculeata</taxon>
        <taxon>Formicoidea</taxon>
        <taxon>Formicidae</taxon>
        <taxon>Formicinae</taxon>
        <taxon>Camponotus</taxon>
    </lineage>
</organism>
<dbReference type="PANTHER" id="PTHR33053">
    <property type="entry name" value="PROTEIN, PUTATIVE-RELATED"/>
    <property type="match status" value="1"/>
</dbReference>
<feature type="non-terminal residue" evidence="1">
    <location>
        <position position="163"/>
    </location>
</feature>
<dbReference type="InParanoid" id="E2B0C0"/>
<evidence type="ECO:0000313" key="1">
    <source>
        <dbReference type="EMBL" id="EFN60872.1"/>
    </source>
</evidence>
<dbReference type="OMA" id="RIKAFIC"/>
<proteinExistence type="predicted"/>
<sequence>SPFSLRWFIKYITTHLTYELPKSSKTFLQTTSENYKIEKLDENDNGLFVYFGLTSLVKYLNPDLHLNLIELIINVDGLPLFKSSSISFWPILCKIFHQPDVYKPFPVAIYCGNQKPENTQKYFEKFVEEINLLQSEGINVNNKVFQVRIKAFICDRPARSFIK</sequence>